<dbReference type="EMBL" id="CM008975">
    <property type="protein sequence ID" value="PNW72952.1"/>
    <property type="molecule type" value="Genomic_DNA"/>
</dbReference>
<dbReference type="KEGG" id="cre:CHLRE_14g613075v5"/>
<dbReference type="Proteomes" id="UP000006906">
    <property type="component" value="Chromosome 14"/>
</dbReference>
<dbReference type="RefSeq" id="XP_042916703.1">
    <property type="nucleotide sequence ID" value="XM_043070032.1"/>
</dbReference>
<name>A0A2K3CXD4_CHLRE</name>
<accession>A0A2K3CXD4</accession>
<evidence type="ECO:0000313" key="2">
    <source>
        <dbReference type="EMBL" id="PNW72952.1"/>
    </source>
</evidence>
<evidence type="ECO:0000256" key="1">
    <source>
        <dbReference type="SAM" id="MobiDB-lite"/>
    </source>
</evidence>
<evidence type="ECO:0000313" key="3">
    <source>
        <dbReference type="Proteomes" id="UP000006906"/>
    </source>
</evidence>
<proteinExistence type="predicted"/>
<dbReference type="AlphaFoldDB" id="A0A2K3CXD4"/>
<sequence length="64" mass="6952">MARVHLARFAFTCVCQGRLAAFPTSLEGDEERLQGRNGMLRVTGSRSAWDNGGGGRKARGREAD</sequence>
<keyword evidence="3" id="KW-1185">Reference proteome</keyword>
<dbReference type="GeneID" id="66056179"/>
<feature type="region of interest" description="Disordered" evidence="1">
    <location>
        <begin position="44"/>
        <end position="64"/>
    </location>
</feature>
<gene>
    <name evidence="2" type="ORF">CHLRE_14g613075v5</name>
</gene>
<dbReference type="InParanoid" id="A0A2K3CXD4"/>
<reference evidence="2 3" key="1">
    <citation type="journal article" date="2007" name="Science">
        <title>The Chlamydomonas genome reveals the evolution of key animal and plant functions.</title>
        <authorList>
            <person name="Merchant S.S."/>
            <person name="Prochnik S.E."/>
            <person name="Vallon O."/>
            <person name="Harris E.H."/>
            <person name="Karpowicz S.J."/>
            <person name="Witman G.B."/>
            <person name="Terry A."/>
            <person name="Salamov A."/>
            <person name="Fritz-Laylin L.K."/>
            <person name="Marechal-Drouard L."/>
            <person name="Marshall W.F."/>
            <person name="Qu L.H."/>
            <person name="Nelson D.R."/>
            <person name="Sanderfoot A.A."/>
            <person name="Spalding M.H."/>
            <person name="Kapitonov V.V."/>
            <person name="Ren Q."/>
            <person name="Ferris P."/>
            <person name="Lindquist E."/>
            <person name="Shapiro H."/>
            <person name="Lucas S.M."/>
            <person name="Grimwood J."/>
            <person name="Schmutz J."/>
            <person name="Cardol P."/>
            <person name="Cerutti H."/>
            <person name="Chanfreau G."/>
            <person name="Chen C.L."/>
            <person name="Cognat V."/>
            <person name="Croft M.T."/>
            <person name="Dent R."/>
            <person name="Dutcher S."/>
            <person name="Fernandez E."/>
            <person name="Fukuzawa H."/>
            <person name="Gonzalez-Ballester D."/>
            <person name="Gonzalez-Halphen D."/>
            <person name="Hallmann A."/>
            <person name="Hanikenne M."/>
            <person name="Hippler M."/>
            <person name="Inwood W."/>
            <person name="Jabbari K."/>
            <person name="Kalanon M."/>
            <person name="Kuras R."/>
            <person name="Lefebvre P.A."/>
            <person name="Lemaire S.D."/>
            <person name="Lobanov A.V."/>
            <person name="Lohr M."/>
            <person name="Manuell A."/>
            <person name="Meier I."/>
            <person name="Mets L."/>
            <person name="Mittag M."/>
            <person name="Mittelmeier T."/>
            <person name="Moroney J.V."/>
            <person name="Moseley J."/>
            <person name="Napoli C."/>
            <person name="Nedelcu A.M."/>
            <person name="Niyogi K."/>
            <person name="Novoselov S.V."/>
            <person name="Paulsen I.T."/>
            <person name="Pazour G."/>
            <person name="Purton S."/>
            <person name="Ral J.P."/>
            <person name="Riano-Pachon D.M."/>
            <person name="Riekhof W."/>
            <person name="Rymarquis L."/>
            <person name="Schroda M."/>
            <person name="Stern D."/>
            <person name="Umen J."/>
            <person name="Willows R."/>
            <person name="Wilson N."/>
            <person name="Zimmer S.L."/>
            <person name="Allmer J."/>
            <person name="Balk J."/>
            <person name="Bisova K."/>
            <person name="Chen C.J."/>
            <person name="Elias M."/>
            <person name="Gendler K."/>
            <person name="Hauser C."/>
            <person name="Lamb M.R."/>
            <person name="Ledford H."/>
            <person name="Long J.C."/>
            <person name="Minagawa J."/>
            <person name="Page M.D."/>
            <person name="Pan J."/>
            <person name="Pootakham W."/>
            <person name="Roje S."/>
            <person name="Rose A."/>
            <person name="Stahlberg E."/>
            <person name="Terauchi A.M."/>
            <person name="Yang P."/>
            <person name="Ball S."/>
            <person name="Bowler C."/>
            <person name="Dieckmann C.L."/>
            <person name="Gladyshev V.N."/>
            <person name="Green P."/>
            <person name="Jorgensen R."/>
            <person name="Mayfield S."/>
            <person name="Mueller-Roeber B."/>
            <person name="Rajamani S."/>
            <person name="Sayre R.T."/>
            <person name="Brokstein P."/>
            <person name="Dubchak I."/>
            <person name="Goodstein D."/>
            <person name="Hornick L."/>
            <person name="Huang Y.W."/>
            <person name="Jhaveri J."/>
            <person name="Luo Y."/>
            <person name="Martinez D."/>
            <person name="Ngau W.C."/>
            <person name="Otillar B."/>
            <person name="Poliakov A."/>
            <person name="Porter A."/>
            <person name="Szajkowski L."/>
            <person name="Werner G."/>
            <person name="Zhou K."/>
            <person name="Grigoriev I.V."/>
            <person name="Rokhsar D.S."/>
            <person name="Grossman A.R."/>
        </authorList>
    </citation>
    <scope>NUCLEOTIDE SEQUENCE [LARGE SCALE GENOMIC DNA]</scope>
    <source>
        <strain evidence="3">CC-503</strain>
    </source>
</reference>
<dbReference type="Gramene" id="PNW72952">
    <property type="protein sequence ID" value="PNW72952"/>
    <property type="gene ID" value="CHLRE_14g613075v5"/>
</dbReference>
<protein>
    <submittedName>
        <fullName evidence="2">Uncharacterized protein</fullName>
    </submittedName>
</protein>
<organism evidence="2 3">
    <name type="scientific">Chlamydomonas reinhardtii</name>
    <name type="common">Chlamydomonas smithii</name>
    <dbReference type="NCBI Taxonomy" id="3055"/>
    <lineage>
        <taxon>Eukaryota</taxon>
        <taxon>Viridiplantae</taxon>
        <taxon>Chlorophyta</taxon>
        <taxon>core chlorophytes</taxon>
        <taxon>Chlorophyceae</taxon>
        <taxon>CS clade</taxon>
        <taxon>Chlamydomonadales</taxon>
        <taxon>Chlamydomonadaceae</taxon>
        <taxon>Chlamydomonas</taxon>
    </lineage>
</organism>